<dbReference type="PROSITE" id="PS00123">
    <property type="entry name" value="ALKALINE_PHOSPHATASE"/>
    <property type="match status" value="1"/>
</dbReference>
<evidence type="ECO:0000256" key="2">
    <source>
        <dbReference type="ARBA" id="ARBA00005984"/>
    </source>
</evidence>
<dbReference type="CDD" id="cd16012">
    <property type="entry name" value="ALP"/>
    <property type="match status" value="1"/>
</dbReference>
<dbReference type="InterPro" id="IPR001952">
    <property type="entry name" value="Alkaline_phosphatase"/>
</dbReference>
<evidence type="ECO:0000256" key="7">
    <source>
        <dbReference type="ARBA" id="ARBA00022801"/>
    </source>
</evidence>
<sequence>MKAALIFLIIFTTTAIYVEARSAKEHEHHNVLGHDRPEGGINNIRTYEDASYWNSNMQKDLRDQLNKSPIIKQAKNIIFFLGDGTSISTLTAARILKGQSTGNYEEEVMAYENFPYSTLIKTYSLDKQVTDSAASATAYLTGVKGFQRTIGVDSNVPRYNCTQMLNPEYHSHSILKNFQDAGRSTGVVTVTRVTHASPAGNYAHTANRDWENDADMNDEGYDSDACDDVAEQLVLGDTGSKIKVIMGGGREKFEPKDLVDPEGHHGDRDDGKNLIDTWRTEKEALGNTEYIWHRDELLNLDTSNTEYLMGLFDDDHMSWEIEGDESNPSLAEMTKAAIEVLSNDDNGYYLFVEGGNIDRAHHQNEAHAAMLEALAFEEAIALADSMTSVEDTLIIVTADHSHSFVINGYADRGTDILGIGDQSDIDGLPFTTLLYANGPGYSKKNNNGQRPDPTPVYNNPHYKYDSAVPMDSAHHAGEDVILYARGPHAHLFTGIHENAYIPHALRYAACVGDGLQFCDANK</sequence>
<dbReference type="EMBL" id="CAXKWB010000739">
    <property type="protein sequence ID" value="CAL4062132.1"/>
    <property type="molecule type" value="Genomic_DNA"/>
</dbReference>
<comment type="cofactor">
    <cofactor evidence="14">
        <name>Mg(2+)</name>
        <dbReference type="ChEBI" id="CHEBI:18420"/>
    </cofactor>
    <text evidence="14">Binds 1 Mg(2+) ion.</text>
</comment>
<comment type="cofactor">
    <cofactor evidence="14">
        <name>Zn(2+)</name>
        <dbReference type="ChEBI" id="CHEBI:29105"/>
    </cofactor>
    <text evidence="14">Binds 2 Zn(2+) ions.</text>
</comment>
<feature type="binding site" evidence="14">
    <location>
        <position position="362"/>
    </location>
    <ligand>
        <name>Zn(2+)</name>
        <dbReference type="ChEBI" id="CHEBI:29105"/>
        <label>2</label>
    </ligand>
</feature>
<dbReference type="Pfam" id="PF00245">
    <property type="entry name" value="Alk_phosphatase"/>
    <property type="match status" value="1"/>
</dbReference>
<dbReference type="AlphaFoldDB" id="A0AAV2PPQ5"/>
<proteinExistence type="inferred from homology"/>
<feature type="binding site" evidence="14">
    <location>
        <position position="195"/>
    </location>
    <ligand>
        <name>Mg(2+)</name>
        <dbReference type="ChEBI" id="CHEBI:18420"/>
    </ligand>
</feature>
<dbReference type="Gene3D" id="3.40.720.10">
    <property type="entry name" value="Alkaline Phosphatase, subunit A"/>
    <property type="match status" value="1"/>
</dbReference>
<feature type="binding site" evidence="14">
    <location>
        <position position="358"/>
    </location>
    <ligand>
        <name>Zn(2+)</name>
        <dbReference type="ChEBI" id="CHEBI:29105"/>
        <label>2</label>
    </ligand>
</feature>
<dbReference type="PANTHER" id="PTHR11596:SF91">
    <property type="entry name" value="ALKALINE PHOSPHATASE-RELATED"/>
    <property type="match status" value="1"/>
</dbReference>
<evidence type="ECO:0000256" key="14">
    <source>
        <dbReference type="PIRSR" id="PIRSR601952-2"/>
    </source>
</evidence>
<dbReference type="GO" id="GO:0098552">
    <property type="term" value="C:side of membrane"/>
    <property type="evidence" value="ECO:0007669"/>
    <property type="project" value="UniProtKB-KW"/>
</dbReference>
<dbReference type="PANTHER" id="PTHR11596">
    <property type="entry name" value="ALKALINE PHOSPHATASE"/>
    <property type="match status" value="1"/>
</dbReference>
<dbReference type="Proteomes" id="UP001497623">
    <property type="component" value="Unassembled WGS sequence"/>
</dbReference>
<keyword evidence="5" id="KW-0336">GPI-anchor</keyword>
<keyword evidence="7 16" id="KW-0378">Hydrolase</keyword>
<dbReference type="InterPro" id="IPR017850">
    <property type="entry name" value="Alkaline_phosphatase_core_sf"/>
</dbReference>
<evidence type="ECO:0000256" key="1">
    <source>
        <dbReference type="ARBA" id="ARBA00004609"/>
    </source>
</evidence>
<gene>
    <name evidence="19" type="ORF">MNOR_LOCUS2431</name>
</gene>
<keyword evidence="9 14" id="KW-0460">Magnesium</keyword>
<dbReference type="GO" id="GO:0004035">
    <property type="term" value="F:alkaline phosphatase activity"/>
    <property type="evidence" value="ECO:0007669"/>
    <property type="project" value="UniProtKB-EC"/>
</dbReference>
<name>A0AAV2PPQ5_MEGNR</name>
<evidence type="ECO:0000313" key="20">
    <source>
        <dbReference type="Proteomes" id="UP001497623"/>
    </source>
</evidence>
<evidence type="ECO:0000256" key="15">
    <source>
        <dbReference type="RuleBase" id="RU003946"/>
    </source>
</evidence>
<feature type="binding site" evidence="14">
    <location>
        <position position="197"/>
    </location>
    <ligand>
        <name>Mg(2+)</name>
        <dbReference type="ChEBI" id="CHEBI:18420"/>
    </ligand>
</feature>
<evidence type="ECO:0000256" key="10">
    <source>
        <dbReference type="ARBA" id="ARBA00023136"/>
    </source>
</evidence>
<dbReference type="PRINTS" id="PR00113">
    <property type="entry name" value="ALKPHPHTASE"/>
</dbReference>
<keyword evidence="4" id="KW-1003">Cell membrane</keyword>
<evidence type="ECO:0000256" key="4">
    <source>
        <dbReference type="ARBA" id="ARBA00022475"/>
    </source>
</evidence>
<accession>A0AAV2PPQ5</accession>
<evidence type="ECO:0000256" key="9">
    <source>
        <dbReference type="ARBA" id="ARBA00022842"/>
    </source>
</evidence>
<feature type="binding site" evidence="14">
    <location>
        <position position="83"/>
    </location>
    <ligand>
        <name>Mg(2+)</name>
        <dbReference type="ChEBI" id="CHEBI:18420"/>
    </ligand>
</feature>
<feature type="binding site" evidence="14">
    <location>
        <position position="83"/>
    </location>
    <ligand>
        <name>Zn(2+)</name>
        <dbReference type="ChEBI" id="CHEBI:29105"/>
        <label>2</label>
    </ligand>
</feature>
<dbReference type="SMART" id="SM00098">
    <property type="entry name" value="alkPPc"/>
    <property type="match status" value="1"/>
</dbReference>
<dbReference type="GO" id="GO:0005886">
    <property type="term" value="C:plasma membrane"/>
    <property type="evidence" value="ECO:0007669"/>
    <property type="project" value="UniProtKB-SubCell"/>
</dbReference>
<organism evidence="19 20">
    <name type="scientific">Meganyctiphanes norvegica</name>
    <name type="common">Northern krill</name>
    <name type="synonym">Thysanopoda norvegica</name>
    <dbReference type="NCBI Taxonomy" id="48144"/>
    <lineage>
        <taxon>Eukaryota</taxon>
        <taxon>Metazoa</taxon>
        <taxon>Ecdysozoa</taxon>
        <taxon>Arthropoda</taxon>
        <taxon>Crustacea</taxon>
        <taxon>Multicrustacea</taxon>
        <taxon>Malacostraca</taxon>
        <taxon>Eumalacostraca</taxon>
        <taxon>Eucarida</taxon>
        <taxon>Euphausiacea</taxon>
        <taxon>Euphausiidae</taxon>
        <taxon>Meganyctiphanes</taxon>
    </lineage>
</organism>
<evidence type="ECO:0000256" key="13">
    <source>
        <dbReference type="PIRSR" id="PIRSR601952-1"/>
    </source>
</evidence>
<keyword evidence="10" id="KW-0472">Membrane</keyword>
<feature type="active site" description="Phosphoserine intermediate" evidence="13">
    <location>
        <position position="132"/>
    </location>
</feature>
<evidence type="ECO:0000256" key="6">
    <source>
        <dbReference type="ARBA" id="ARBA00022723"/>
    </source>
</evidence>
<evidence type="ECO:0000256" key="3">
    <source>
        <dbReference type="ARBA" id="ARBA00012647"/>
    </source>
</evidence>
<evidence type="ECO:0000313" key="19">
    <source>
        <dbReference type="EMBL" id="CAL4062132.1"/>
    </source>
</evidence>
<comment type="caution">
    <text evidence="19">The sequence shown here is derived from an EMBL/GenBank/DDBJ whole genome shotgun (WGS) entry which is preliminary data.</text>
</comment>
<feature type="binding site" evidence="14">
    <location>
        <position position="399"/>
    </location>
    <ligand>
        <name>Zn(2+)</name>
        <dbReference type="ChEBI" id="CHEBI:29105"/>
        <label>2</label>
    </ligand>
</feature>
<dbReference type="EC" id="3.1.3.1" evidence="3 16"/>
<feature type="binding site" evidence="14">
    <location>
        <position position="353"/>
    </location>
    <ligand>
        <name>Zn(2+)</name>
        <dbReference type="ChEBI" id="CHEBI:29105"/>
        <label>1</label>
    </ligand>
</feature>
<evidence type="ECO:0000256" key="16">
    <source>
        <dbReference type="RuleBase" id="RU003947"/>
    </source>
</evidence>
<keyword evidence="12" id="KW-0449">Lipoprotein</keyword>
<keyword evidence="11" id="KW-0325">Glycoprotein</keyword>
<reference evidence="19 20" key="1">
    <citation type="submission" date="2024-05" db="EMBL/GenBank/DDBJ databases">
        <authorList>
            <person name="Wallberg A."/>
        </authorList>
    </citation>
    <scope>NUCLEOTIDE SEQUENCE [LARGE SCALE GENOMIC DNA]</scope>
</reference>
<dbReference type="GO" id="GO:0046872">
    <property type="term" value="F:metal ion binding"/>
    <property type="evidence" value="ECO:0007669"/>
    <property type="project" value="UniProtKB-KW"/>
</dbReference>
<feature type="binding site" evidence="14">
    <location>
        <position position="400"/>
    </location>
    <ligand>
        <name>Zn(2+)</name>
        <dbReference type="ChEBI" id="CHEBI:29105"/>
        <label>2</label>
    </ligand>
</feature>
<feature type="signal peptide" evidence="18">
    <location>
        <begin position="1"/>
        <end position="20"/>
    </location>
</feature>
<keyword evidence="8 14" id="KW-0862">Zinc</keyword>
<evidence type="ECO:0000256" key="18">
    <source>
        <dbReference type="SAM" id="SignalP"/>
    </source>
</evidence>
<dbReference type="SUPFAM" id="SSF53649">
    <property type="entry name" value="Alkaline phosphatase-like"/>
    <property type="match status" value="1"/>
</dbReference>
<keyword evidence="18" id="KW-0732">Signal</keyword>
<feature type="chain" id="PRO_5043315312" description="Alkaline phosphatase" evidence="18">
    <location>
        <begin position="21"/>
        <end position="522"/>
    </location>
</feature>
<dbReference type="FunFam" id="3.40.720.10:FF:000008">
    <property type="entry name" value="Alkaline phosphatase"/>
    <property type="match status" value="1"/>
</dbReference>
<comment type="subcellular location">
    <subcellularLocation>
        <location evidence="1">Cell membrane</location>
        <topology evidence="1">Lipid-anchor</topology>
        <topology evidence="1">GPI-anchor</topology>
    </subcellularLocation>
</comment>
<evidence type="ECO:0000256" key="5">
    <source>
        <dbReference type="ARBA" id="ARBA00022622"/>
    </source>
</evidence>
<dbReference type="InterPro" id="IPR018299">
    <property type="entry name" value="Alkaline_phosphatase_AS"/>
</dbReference>
<evidence type="ECO:0000256" key="8">
    <source>
        <dbReference type="ARBA" id="ARBA00022833"/>
    </source>
</evidence>
<evidence type="ECO:0000256" key="12">
    <source>
        <dbReference type="ARBA" id="ARBA00023288"/>
    </source>
</evidence>
<keyword evidence="20" id="KW-1185">Reference proteome</keyword>
<feature type="region of interest" description="Disordered" evidence="17">
    <location>
        <begin position="253"/>
        <end position="272"/>
    </location>
</feature>
<evidence type="ECO:0000256" key="17">
    <source>
        <dbReference type="SAM" id="MobiDB-lite"/>
    </source>
</evidence>
<comment type="catalytic activity">
    <reaction evidence="16">
        <text>a phosphate monoester + H2O = an alcohol + phosphate</text>
        <dbReference type="Rhea" id="RHEA:15017"/>
        <dbReference type="ChEBI" id="CHEBI:15377"/>
        <dbReference type="ChEBI" id="CHEBI:30879"/>
        <dbReference type="ChEBI" id="CHEBI:43474"/>
        <dbReference type="ChEBI" id="CHEBI:67140"/>
        <dbReference type="EC" id="3.1.3.1"/>
    </reaction>
</comment>
<keyword evidence="6 14" id="KW-0479">Metal-binding</keyword>
<protein>
    <recommendedName>
        <fullName evidence="3 16">Alkaline phosphatase</fullName>
        <ecNumber evidence="3 16">3.1.3.1</ecNumber>
    </recommendedName>
</protein>
<feature type="binding site" evidence="14">
    <location>
        <position position="475"/>
    </location>
    <ligand>
        <name>Zn(2+)</name>
        <dbReference type="ChEBI" id="CHEBI:29105"/>
        <label>2</label>
    </ligand>
</feature>
<comment type="similarity">
    <text evidence="2 15">Belongs to the alkaline phosphatase family.</text>
</comment>
<evidence type="ECO:0000256" key="11">
    <source>
        <dbReference type="ARBA" id="ARBA00023180"/>
    </source>
</evidence>